<comment type="caution">
    <text evidence="2">The sequence shown here is derived from an EMBL/GenBank/DDBJ whole genome shotgun (WGS) entry which is preliminary data.</text>
</comment>
<feature type="domain" description="DUF4189" evidence="1">
    <location>
        <begin position="42"/>
        <end position="142"/>
    </location>
</feature>
<dbReference type="InterPro" id="IPR025240">
    <property type="entry name" value="DUF4189"/>
</dbReference>
<name>A0ABX9VXC7_AGGAP</name>
<protein>
    <submittedName>
        <fullName evidence="2">DUF4189 domain-containing protein</fullName>
    </submittedName>
</protein>
<dbReference type="Proteomes" id="UP000274211">
    <property type="component" value="Unassembled WGS sequence"/>
</dbReference>
<proteinExistence type="predicted"/>
<dbReference type="Pfam" id="PF13827">
    <property type="entry name" value="DUF4189"/>
    <property type="match status" value="1"/>
</dbReference>
<sequence>MRSKNMRKLMVMMAIFWSILSYGKEERVYPSQPPKLDFPMHWSVIAYNPHTGAFGYGDNNMSKVAERAALQGCVQASNDDKTQDCRVVASGNHVCVALAVGQQPNIYGTAQAGYRDPEKAEEKALQQCHVHGENCSVVLSACGK</sequence>
<evidence type="ECO:0000259" key="1">
    <source>
        <dbReference type="Pfam" id="PF13827"/>
    </source>
</evidence>
<evidence type="ECO:0000313" key="2">
    <source>
        <dbReference type="EMBL" id="RMW89949.1"/>
    </source>
</evidence>
<reference evidence="2 3" key="1">
    <citation type="journal article" date="2019" name="J. Oral Microbiol.">
        <title>Role of OmpA1 and OmpA2 in Aggregatibacter actinomycetemcomitans and Aggregatibacter aphrophilus serum resistance.</title>
        <authorList>
            <person name="Lindholm M."/>
            <person name="Min Aung K."/>
            <person name="Nyunt Wai S."/>
            <person name="Oscarsson J."/>
        </authorList>
    </citation>
    <scope>NUCLEOTIDE SEQUENCE [LARGE SCALE GENOMIC DNA]</scope>
    <source>
        <strain evidence="2 3">HK83</strain>
    </source>
</reference>
<organism evidence="2 3">
    <name type="scientific">Aggregatibacter aphrophilus</name>
    <name type="common">Haemophilus aphrophilus</name>
    <dbReference type="NCBI Taxonomy" id="732"/>
    <lineage>
        <taxon>Bacteria</taxon>
        <taxon>Pseudomonadati</taxon>
        <taxon>Pseudomonadota</taxon>
        <taxon>Gammaproteobacteria</taxon>
        <taxon>Pasteurellales</taxon>
        <taxon>Pasteurellaceae</taxon>
        <taxon>Aggregatibacter</taxon>
    </lineage>
</organism>
<evidence type="ECO:0000313" key="3">
    <source>
        <dbReference type="Proteomes" id="UP000274211"/>
    </source>
</evidence>
<keyword evidence="3" id="KW-1185">Reference proteome</keyword>
<dbReference type="EMBL" id="QMGS01000031">
    <property type="protein sequence ID" value="RMW89949.1"/>
    <property type="molecule type" value="Genomic_DNA"/>
</dbReference>
<gene>
    <name evidence="2" type="ORF">DOL88_02265</name>
</gene>
<accession>A0ABX9VXC7</accession>